<dbReference type="AlphaFoldDB" id="A0AAV4T3V0"/>
<proteinExistence type="predicted"/>
<accession>A0AAV4T3V0</accession>
<reference evidence="2 3" key="1">
    <citation type="submission" date="2021-06" db="EMBL/GenBank/DDBJ databases">
        <title>Caerostris darwini draft genome.</title>
        <authorList>
            <person name="Kono N."/>
            <person name="Arakawa K."/>
        </authorList>
    </citation>
    <scope>NUCLEOTIDE SEQUENCE [LARGE SCALE GENOMIC DNA]</scope>
</reference>
<keyword evidence="3" id="KW-1185">Reference proteome</keyword>
<gene>
    <name evidence="2" type="ORF">CDAR_424291</name>
</gene>
<evidence type="ECO:0000313" key="3">
    <source>
        <dbReference type="Proteomes" id="UP001054837"/>
    </source>
</evidence>
<keyword evidence="1" id="KW-0472">Membrane</keyword>
<comment type="caution">
    <text evidence="2">The sequence shown here is derived from an EMBL/GenBank/DDBJ whole genome shotgun (WGS) entry which is preliminary data.</text>
</comment>
<feature type="transmembrane region" description="Helical" evidence="1">
    <location>
        <begin position="20"/>
        <end position="37"/>
    </location>
</feature>
<dbReference type="EMBL" id="BPLQ01008891">
    <property type="protein sequence ID" value="GIY40176.1"/>
    <property type="molecule type" value="Genomic_DNA"/>
</dbReference>
<evidence type="ECO:0000256" key="1">
    <source>
        <dbReference type="SAM" id="Phobius"/>
    </source>
</evidence>
<evidence type="ECO:0000313" key="2">
    <source>
        <dbReference type="EMBL" id="GIY40176.1"/>
    </source>
</evidence>
<organism evidence="2 3">
    <name type="scientific">Caerostris darwini</name>
    <dbReference type="NCBI Taxonomy" id="1538125"/>
    <lineage>
        <taxon>Eukaryota</taxon>
        <taxon>Metazoa</taxon>
        <taxon>Ecdysozoa</taxon>
        <taxon>Arthropoda</taxon>
        <taxon>Chelicerata</taxon>
        <taxon>Arachnida</taxon>
        <taxon>Araneae</taxon>
        <taxon>Araneomorphae</taxon>
        <taxon>Entelegynae</taxon>
        <taxon>Araneoidea</taxon>
        <taxon>Araneidae</taxon>
        <taxon>Caerostris</taxon>
    </lineage>
</organism>
<dbReference type="Proteomes" id="UP001054837">
    <property type="component" value="Unassembled WGS sequence"/>
</dbReference>
<keyword evidence="1" id="KW-0812">Transmembrane</keyword>
<protein>
    <submittedName>
        <fullName evidence="2">Uncharacterized protein</fullName>
    </submittedName>
</protein>
<sequence>MQMSGFKEKSINTVGQHLRIALAMICLILGSCNYRIFRFKGRKAPHLSCHGLEKMLVRSTPQLTDGITKFPPQFRQNLSACSNGGFFRGITRKLRPMTPSGATPSDDFADDYILAFPPFEFKSCPR</sequence>
<name>A0AAV4T3V0_9ARAC</name>
<keyword evidence="1" id="KW-1133">Transmembrane helix</keyword>
<dbReference type="PROSITE" id="PS51257">
    <property type="entry name" value="PROKAR_LIPOPROTEIN"/>
    <property type="match status" value="1"/>
</dbReference>